<protein>
    <submittedName>
        <fullName evidence="9">ArnT family glycosyltransferase</fullName>
        <ecNumber evidence="9">2.4.-.-</ecNumber>
    </submittedName>
</protein>
<keyword evidence="3 9" id="KW-0328">Glycosyltransferase</keyword>
<dbReference type="Proteomes" id="UP001595443">
    <property type="component" value="Unassembled WGS sequence"/>
</dbReference>
<dbReference type="EMBL" id="JBHRSK010000006">
    <property type="protein sequence ID" value="MFC2968437.1"/>
    <property type="molecule type" value="Genomic_DNA"/>
</dbReference>
<feature type="transmembrane region" description="Helical" evidence="8">
    <location>
        <begin position="100"/>
        <end position="117"/>
    </location>
</feature>
<proteinExistence type="predicted"/>
<evidence type="ECO:0000256" key="4">
    <source>
        <dbReference type="ARBA" id="ARBA00022679"/>
    </source>
</evidence>
<comment type="caution">
    <text evidence="9">The sequence shown here is derived from an EMBL/GenBank/DDBJ whole genome shotgun (WGS) entry which is preliminary data.</text>
</comment>
<name>A0ABV7AHH9_9RHOB</name>
<evidence type="ECO:0000313" key="9">
    <source>
        <dbReference type="EMBL" id="MFC2968437.1"/>
    </source>
</evidence>
<evidence type="ECO:0000256" key="8">
    <source>
        <dbReference type="SAM" id="Phobius"/>
    </source>
</evidence>
<feature type="transmembrane region" description="Helical" evidence="8">
    <location>
        <begin position="375"/>
        <end position="397"/>
    </location>
</feature>
<dbReference type="EC" id="2.4.-.-" evidence="9"/>
<feature type="transmembrane region" description="Helical" evidence="8">
    <location>
        <begin position="210"/>
        <end position="229"/>
    </location>
</feature>
<keyword evidence="7 8" id="KW-0472">Membrane</keyword>
<keyword evidence="10" id="KW-1185">Reference proteome</keyword>
<evidence type="ECO:0000256" key="5">
    <source>
        <dbReference type="ARBA" id="ARBA00022692"/>
    </source>
</evidence>
<dbReference type="RefSeq" id="WP_377833137.1">
    <property type="nucleotide sequence ID" value="NZ_JBHRSK010000006.1"/>
</dbReference>
<evidence type="ECO:0000256" key="1">
    <source>
        <dbReference type="ARBA" id="ARBA00004651"/>
    </source>
</evidence>
<keyword evidence="4 9" id="KW-0808">Transferase</keyword>
<evidence type="ECO:0000256" key="2">
    <source>
        <dbReference type="ARBA" id="ARBA00022475"/>
    </source>
</evidence>
<feature type="transmembrane region" description="Helical" evidence="8">
    <location>
        <begin position="241"/>
        <end position="264"/>
    </location>
</feature>
<dbReference type="PANTHER" id="PTHR33908">
    <property type="entry name" value="MANNOSYLTRANSFERASE YKCB-RELATED"/>
    <property type="match status" value="1"/>
</dbReference>
<feature type="transmembrane region" description="Helical" evidence="8">
    <location>
        <begin position="292"/>
        <end position="313"/>
    </location>
</feature>
<keyword evidence="6 8" id="KW-1133">Transmembrane helix</keyword>
<feature type="transmembrane region" description="Helical" evidence="8">
    <location>
        <begin position="320"/>
        <end position="337"/>
    </location>
</feature>
<evidence type="ECO:0000256" key="3">
    <source>
        <dbReference type="ARBA" id="ARBA00022676"/>
    </source>
</evidence>
<organism evidence="9 10">
    <name type="scientific">Acidimangrovimonas pyrenivorans</name>
    <dbReference type="NCBI Taxonomy" id="2030798"/>
    <lineage>
        <taxon>Bacteria</taxon>
        <taxon>Pseudomonadati</taxon>
        <taxon>Pseudomonadota</taxon>
        <taxon>Alphaproteobacteria</taxon>
        <taxon>Rhodobacterales</taxon>
        <taxon>Paracoccaceae</taxon>
        <taxon>Acidimangrovimonas</taxon>
    </lineage>
</organism>
<sequence>MLQIARRLNAVLSRLLGLRAAPALLVTVLVLAAFLPAFTTLPPVDRDEARFAQATKQMMVSGDYVDIRFQDRTRYKKPVGIYWAQAAAVAAVGHPGDRTIWHYRLPSLIAAVLAAVLTLRLATLFGGAAAGLAAGGLMAGIFMLGAEAHLAKTDAVLLAATVAVQLALARLYRDARAAGFRTEEIGPLGWGRFALFWGALAVAALVKGPIGPGIVALTVLLLALGHRRVGWLRALRPGWGLGLLVLLVAPWFVAITLKAGMGFWDEALGRDLMNKLAGAQESHGAPPGSYLAMLWITFQPAAVALLLALPALWRARRSSGVIFAAAWVVPGWIGFEAAPTKLMHYVLPFYPALALAIGLVWAETVAAAPKLWRRIGFWALGALPVLVLLAAGGYAISQGAWNALPFSLIALVLAGAGLLLAATALRAQLPHAAILGLWLLGAGFLSGLFPVAARLPALWPARQITALIPPDPACGQITLYATGYEEPSLVFLAPGPVKWATPDAAAQALGTDRCTAAVVPSADAAPLSAAGAVERGRVNGINLGTGKPVALAVFGPANK</sequence>
<evidence type="ECO:0000256" key="7">
    <source>
        <dbReference type="ARBA" id="ARBA00023136"/>
    </source>
</evidence>
<feature type="transmembrane region" description="Helical" evidence="8">
    <location>
        <begin position="20"/>
        <end position="38"/>
    </location>
</feature>
<reference evidence="10" key="1">
    <citation type="journal article" date="2019" name="Int. J. Syst. Evol. Microbiol.">
        <title>The Global Catalogue of Microorganisms (GCM) 10K type strain sequencing project: providing services to taxonomists for standard genome sequencing and annotation.</title>
        <authorList>
            <consortium name="The Broad Institute Genomics Platform"/>
            <consortium name="The Broad Institute Genome Sequencing Center for Infectious Disease"/>
            <person name="Wu L."/>
            <person name="Ma J."/>
        </authorList>
    </citation>
    <scope>NUCLEOTIDE SEQUENCE [LARGE SCALE GENOMIC DNA]</scope>
    <source>
        <strain evidence="10">KCTC 62192</strain>
    </source>
</reference>
<comment type="subcellular location">
    <subcellularLocation>
        <location evidence="1">Cell membrane</location>
        <topology evidence="1">Multi-pass membrane protein</topology>
    </subcellularLocation>
</comment>
<keyword evidence="5 8" id="KW-0812">Transmembrane</keyword>
<dbReference type="PANTHER" id="PTHR33908:SF3">
    <property type="entry name" value="UNDECAPRENYL PHOSPHATE-ALPHA-4-AMINO-4-DEOXY-L-ARABINOSE ARABINOSYL TRANSFERASE"/>
    <property type="match status" value="1"/>
</dbReference>
<feature type="transmembrane region" description="Helical" evidence="8">
    <location>
        <begin position="124"/>
        <end position="143"/>
    </location>
</feature>
<feature type="transmembrane region" description="Helical" evidence="8">
    <location>
        <begin position="432"/>
        <end position="453"/>
    </location>
</feature>
<dbReference type="GO" id="GO:0016757">
    <property type="term" value="F:glycosyltransferase activity"/>
    <property type="evidence" value="ECO:0007669"/>
    <property type="project" value="UniProtKB-KW"/>
</dbReference>
<evidence type="ECO:0000313" key="10">
    <source>
        <dbReference type="Proteomes" id="UP001595443"/>
    </source>
</evidence>
<keyword evidence="2" id="KW-1003">Cell membrane</keyword>
<gene>
    <name evidence="9" type="ORF">ACFOES_10055</name>
</gene>
<dbReference type="InterPro" id="IPR050297">
    <property type="entry name" value="LipidA_mod_glycosyltrf_83"/>
</dbReference>
<accession>A0ABV7AHH9</accession>
<feature type="transmembrane region" description="Helical" evidence="8">
    <location>
        <begin position="403"/>
        <end position="425"/>
    </location>
</feature>
<evidence type="ECO:0000256" key="6">
    <source>
        <dbReference type="ARBA" id="ARBA00022989"/>
    </source>
</evidence>
<feature type="transmembrane region" description="Helical" evidence="8">
    <location>
        <begin position="349"/>
        <end position="368"/>
    </location>
</feature>